<sequence>MILTNMLVVVYKILDFVIFKEYVLLVYVFLQKFVVNALMVNHKNKYIIVKKRIVKKVIFVVEVDFVVHNVKMEEYPLEVVI</sequence>
<evidence type="ECO:0000313" key="2">
    <source>
        <dbReference type="Proteomes" id="UP000605970"/>
    </source>
</evidence>
<protein>
    <submittedName>
        <fullName evidence="1">Uncharacterized protein</fullName>
    </submittedName>
</protein>
<evidence type="ECO:0000313" key="1">
    <source>
        <dbReference type="EMBL" id="KAF7629192.1"/>
    </source>
</evidence>
<accession>A0A8S9ZDD5</accession>
<dbReference type="AlphaFoldDB" id="A0A8S9ZDD5"/>
<reference evidence="1" key="1">
    <citation type="journal article" date="2020" name="Ecol. Evol.">
        <title>Genome structure and content of the rice root-knot nematode (Meloidogyne graminicola).</title>
        <authorList>
            <person name="Phan N.T."/>
            <person name="Danchin E.G.J."/>
            <person name="Klopp C."/>
            <person name="Perfus-Barbeoch L."/>
            <person name="Kozlowski D.K."/>
            <person name="Koutsovoulos G.D."/>
            <person name="Lopez-Roques C."/>
            <person name="Bouchez O."/>
            <person name="Zahm M."/>
            <person name="Besnard G."/>
            <person name="Bellafiore S."/>
        </authorList>
    </citation>
    <scope>NUCLEOTIDE SEQUENCE</scope>
    <source>
        <strain evidence="1">VN-18</strain>
    </source>
</reference>
<comment type="caution">
    <text evidence="1">The sequence shown here is derived from an EMBL/GenBank/DDBJ whole genome shotgun (WGS) entry which is preliminary data.</text>
</comment>
<organism evidence="1 2">
    <name type="scientific">Meloidogyne graminicola</name>
    <dbReference type="NCBI Taxonomy" id="189291"/>
    <lineage>
        <taxon>Eukaryota</taxon>
        <taxon>Metazoa</taxon>
        <taxon>Ecdysozoa</taxon>
        <taxon>Nematoda</taxon>
        <taxon>Chromadorea</taxon>
        <taxon>Rhabditida</taxon>
        <taxon>Tylenchina</taxon>
        <taxon>Tylenchomorpha</taxon>
        <taxon>Tylenchoidea</taxon>
        <taxon>Meloidogynidae</taxon>
        <taxon>Meloidogyninae</taxon>
        <taxon>Meloidogyne</taxon>
    </lineage>
</organism>
<dbReference type="Proteomes" id="UP000605970">
    <property type="component" value="Unassembled WGS sequence"/>
</dbReference>
<name>A0A8S9ZDD5_9BILA</name>
<keyword evidence="2" id="KW-1185">Reference proteome</keyword>
<proteinExistence type="predicted"/>
<gene>
    <name evidence="1" type="ORF">Mgra_00009302</name>
</gene>
<dbReference type="EMBL" id="JABEBT010000147">
    <property type="protein sequence ID" value="KAF7629192.1"/>
    <property type="molecule type" value="Genomic_DNA"/>
</dbReference>